<dbReference type="InterPro" id="IPR000601">
    <property type="entry name" value="PKD_dom"/>
</dbReference>
<evidence type="ECO:0000313" key="4">
    <source>
        <dbReference type="EMBL" id="QAA82576.1"/>
    </source>
</evidence>
<protein>
    <submittedName>
        <fullName evidence="4">BspA family leucine-rich repeat surface protein</fullName>
    </submittedName>
</protein>
<dbReference type="PROSITE" id="PS50093">
    <property type="entry name" value="PKD"/>
    <property type="match status" value="1"/>
</dbReference>
<dbReference type="Pfam" id="PF03382">
    <property type="entry name" value="DUF285"/>
    <property type="match status" value="3"/>
</dbReference>
<proteinExistence type="predicted"/>
<keyword evidence="5" id="KW-1185">Reference proteome</keyword>
<gene>
    <name evidence="4" type="ORF">EI546_12980</name>
</gene>
<organism evidence="4 5">
    <name type="scientific">Aequorivita ciconiae</name>
    <dbReference type="NCBI Taxonomy" id="2494375"/>
    <lineage>
        <taxon>Bacteria</taxon>
        <taxon>Pseudomonadati</taxon>
        <taxon>Bacteroidota</taxon>
        <taxon>Flavobacteriia</taxon>
        <taxon>Flavobacteriales</taxon>
        <taxon>Flavobacteriaceae</taxon>
        <taxon>Aequorivita</taxon>
    </lineage>
</organism>
<dbReference type="AlphaFoldDB" id="A0A410G5M3"/>
<dbReference type="Gene3D" id="2.60.40.10">
    <property type="entry name" value="Immunoglobulins"/>
    <property type="match status" value="1"/>
</dbReference>
<dbReference type="EMBL" id="CP034951">
    <property type="protein sequence ID" value="QAA82576.1"/>
    <property type="molecule type" value="Genomic_DNA"/>
</dbReference>
<dbReference type="CDD" id="cd00146">
    <property type="entry name" value="PKD"/>
    <property type="match status" value="1"/>
</dbReference>
<keyword evidence="1 2" id="KW-0732">Signal</keyword>
<evidence type="ECO:0000256" key="1">
    <source>
        <dbReference type="ARBA" id="ARBA00022729"/>
    </source>
</evidence>
<accession>A0A410G5M3</accession>
<dbReference type="RefSeq" id="WP_128250941.1">
    <property type="nucleotide sequence ID" value="NZ_CP034951.1"/>
</dbReference>
<reference evidence="4 5" key="1">
    <citation type="submission" date="2019-01" db="EMBL/GenBank/DDBJ databases">
        <title>Complete genome sequencing of Aequorivita sp. H23M31.</title>
        <authorList>
            <person name="Bae J.-W."/>
        </authorList>
    </citation>
    <scope>NUCLEOTIDE SEQUENCE [LARGE SCALE GENOMIC DNA]</scope>
    <source>
        <strain evidence="4 5">H23M31</strain>
    </source>
</reference>
<dbReference type="NCBIfam" id="TIGR02167">
    <property type="entry name" value="Liste_lipo_26"/>
    <property type="match status" value="9"/>
</dbReference>
<dbReference type="InterPro" id="IPR011889">
    <property type="entry name" value="Liste_lipo_26"/>
</dbReference>
<dbReference type="InterPro" id="IPR013783">
    <property type="entry name" value="Ig-like_fold"/>
</dbReference>
<feature type="chain" id="PRO_5019481639" evidence="2">
    <location>
        <begin position="24"/>
        <end position="776"/>
    </location>
</feature>
<dbReference type="SUPFAM" id="SSF49299">
    <property type="entry name" value="PKD domain"/>
    <property type="match status" value="1"/>
</dbReference>
<feature type="domain" description="PKD" evidence="3">
    <location>
        <begin position="198"/>
        <end position="235"/>
    </location>
</feature>
<feature type="signal peptide" evidence="2">
    <location>
        <begin position="1"/>
        <end position="23"/>
    </location>
</feature>
<evidence type="ECO:0000313" key="5">
    <source>
        <dbReference type="Proteomes" id="UP000285517"/>
    </source>
</evidence>
<dbReference type="InterPro" id="IPR035986">
    <property type="entry name" value="PKD_dom_sf"/>
</dbReference>
<dbReference type="NCBIfam" id="TIGR04183">
    <property type="entry name" value="Por_Secre_tail"/>
    <property type="match status" value="1"/>
</dbReference>
<evidence type="ECO:0000259" key="3">
    <source>
        <dbReference type="PROSITE" id="PS50093"/>
    </source>
</evidence>
<name>A0A410G5M3_9FLAO</name>
<dbReference type="OrthoDB" id="9813840at2"/>
<dbReference type="Pfam" id="PF18962">
    <property type="entry name" value="Por_Secre_tail"/>
    <property type="match status" value="1"/>
</dbReference>
<dbReference type="InterPro" id="IPR026444">
    <property type="entry name" value="Secre_tail"/>
</dbReference>
<dbReference type="InterPro" id="IPR005046">
    <property type="entry name" value="DUF285"/>
</dbReference>
<evidence type="ECO:0000256" key="2">
    <source>
        <dbReference type="SAM" id="SignalP"/>
    </source>
</evidence>
<dbReference type="Proteomes" id="UP000285517">
    <property type="component" value="Chromosome"/>
</dbReference>
<dbReference type="KEGG" id="aev:EI546_12980"/>
<sequence length="776" mass="85035">MKKITRYMFTICTILAFATAVNAQKSGENSVFVSPEMQIQIQKALDNPARTQSQNANRTLTATYVGSFETNGGPFWMENPAVYSGVEAAAFIFGGSPSDYAISTNSNITDPSTITHTAWASTWGVGCEEVAEDYSLDLGDPGYNVPGGLGSATSAFVEDWCMGGQTNYVWLVEPVSSSSFITTWATTAPNQSITIPTTGGGYNYDVNWGDGNTDTGITGNAVHTYASSGTYTVEIQGNFPRIYFDNSGDRLKIKSIEQWGNGTWTSMNSAFAGCENLVSNATDMPNLSSVTDMFGMFAFARNFNGDAQFGNWDVSNVTDMYGMFGGASMFNYPIGNWDVSNVTNMGSMFNGATIFNQDIDGWNVSNVTNMEEMFRTAYAFNQSLNSWNVGNVMNMTAMFNYARNFNGDIGGWDVGQVTSMAGMFGGASVFNQNIGNWNVGNVTNMYRMFDGATQFNQDLNWDVSQVTNMDRMFTTAMEFNGDISGWNVGQVTNMNGMFAYARKFNSPLGNWNVSNVTNMYGMFGGASVFNQDISNWNVGNVKNMAEMFNGATLFNQDLGSWDVSNVTNMKNMFRTAMRFNADISSWNVSKVTNMNRMFYHANRFDQNIGNWNVTKVTDMTGMFSGVTLSTLNYDALLNGWSNLTLKNNVKFHGGNSTYCAGEVARQSIINSYNWTINDGGKDCTPPLRMDLGETVMLSGIALYPNPMGEQMSIMNPDGQKLVSAAIYDLAGRLIKTVDLSNVSSEITLDVSNLSKATYMVIITSQNSSVSKLMVKK</sequence>